<dbReference type="SUPFAM" id="SSF50965">
    <property type="entry name" value="Galactose oxidase, central domain"/>
    <property type="match status" value="1"/>
</dbReference>
<dbReference type="eggNOG" id="ENOG502QWFR">
    <property type="taxonomic scope" value="Eukaryota"/>
</dbReference>
<keyword evidence="4" id="KW-1185">Reference proteome</keyword>
<proteinExistence type="predicted"/>
<dbReference type="PANTHER" id="PTHR33127:SF5">
    <property type="entry name" value="TRANSMEMBRANE PROTEIN"/>
    <property type="match status" value="1"/>
</dbReference>
<dbReference type="Gene3D" id="1.20.1280.50">
    <property type="match status" value="1"/>
</dbReference>
<dbReference type="InterPro" id="IPR036047">
    <property type="entry name" value="F-box-like_dom_sf"/>
</dbReference>
<dbReference type="OrthoDB" id="1863935at2759"/>
<dbReference type="STRING" id="81985.R0G5Q1"/>
<feature type="domain" description="F-box" evidence="1">
    <location>
        <begin position="60"/>
        <end position="95"/>
    </location>
</feature>
<evidence type="ECO:0000259" key="2">
    <source>
        <dbReference type="Pfam" id="PF03478"/>
    </source>
</evidence>
<protein>
    <recommendedName>
        <fullName evidence="5">F-box domain-containing protein</fullName>
    </recommendedName>
</protein>
<accession>R0G5Q1</accession>
<dbReference type="EMBL" id="KB870807">
    <property type="protein sequence ID" value="EOA30726.1"/>
    <property type="molecule type" value="Genomic_DNA"/>
</dbReference>
<sequence>MRTRRKIYSAATPPVSESVTARPIVQALPASATRSCYAKSRGGNVGSKKQCIGGLWDVKIPKEMLQEILSRIGLKANIHASLVCKTWLQAAVSIRKLENPPCLLYPHKGSKDGDYLLFDPSRSLTYQLKFPDFKDHIFLCSRDGWLLVKNDGFSDVIFFFNPFTGERIYLPSKQRYFTGYGLTFSAAPTSSSCCVLSFIFQTLDVFFVVETWRPGDSVWTLHHFPNKFYGPGTARCVFSNGKFYCLSTSGYVGVFDPFEVTWNIPKMNPCPIYNRCHFRLVRPVLMTEHDGDVFVMTTRRRNHSKLLVFRLNVERNVWEEMSGLGGLTVFACFAAALTRAGLPAEERNRVYTSHIGDGYGKFGIYYLGCVRCTQPSYTSYMSIRSAWVQPPPHNNFSFRLHP</sequence>
<feature type="domain" description="KIB1-4 beta-propeller" evidence="2">
    <location>
        <begin position="117"/>
        <end position="365"/>
    </location>
</feature>
<gene>
    <name evidence="3" type="ORF">CARUB_v10013863mg</name>
</gene>
<dbReference type="Pfam" id="PF00646">
    <property type="entry name" value="F-box"/>
    <property type="match status" value="1"/>
</dbReference>
<dbReference type="Pfam" id="PF03478">
    <property type="entry name" value="Beta-prop_KIB1-4"/>
    <property type="match status" value="1"/>
</dbReference>
<dbReference type="PANTHER" id="PTHR33127">
    <property type="entry name" value="TRANSMEMBRANE PROTEIN"/>
    <property type="match status" value="1"/>
</dbReference>
<dbReference type="InterPro" id="IPR011043">
    <property type="entry name" value="Gal_Oxase/kelch_b-propeller"/>
</dbReference>
<evidence type="ECO:0000313" key="3">
    <source>
        <dbReference type="EMBL" id="EOA30726.1"/>
    </source>
</evidence>
<dbReference type="InterPro" id="IPR005174">
    <property type="entry name" value="KIB1-4_b-propeller"/>
</dbReference>
<dbReference type="KEGG" id="crb:17892304"/>
<reference evidence="4" key="1">
    <citation type="journal article" date="2013" name="Nat. Genet.">
        <title>The Capsella rubella genome and the genomic consequences of rapid mating system evolution.</title>
        <authorList>
            <person name="Slotte T."/>
            <person name="Hazzouri K.M."/>
            <person name="Agren J.A."/>
            <person name="Koenig D."/>
            <person name="Maumus F."/>
            <person name="Guo Y.L."/>
            <person name="Steige K."/>
            <person name="Platts A.E."/>
            <person name="Escobar J.S."/>
            <person name="Newman L.K."/>
            <person name="Wang W."/>
            <person name="Mandakova T."/>
            <person name="Vello E."/>
            <person name="Smith L.M."/>
            <person name="Henz S.R."/>
            <person name="Steffen J."/>
            <person name="Takuno S."/>
            <person name="Brandvain Y."/>
            <person name="Coop G."/>
            <person name="Andolfatto P."/>
            <person name="Hu T.T."/>
            <person name="Blanchette M."/>
            <person name="Clark R.M."/>
            <person name="Quesneville H."/>
            <person name="Nordborg M."/>
            <person name="Gaut B.S."/>
            <person name="Lysak M.A."/>
            <person name="Jenkins J."/>
            <person name="Grimwood J."/>
            <person name="Chapman J."/>
            <person name="Prochnik S."/>
            <person name="Shu S."/>
            <person name="Rokhsar D."/>
            <person name="Schmutz J."/>
            <person name="Weigel D."/>
            <person name="Wright S.I."/>
        </authorList>
    </citation>
    <scope>NUCLEOTIDE SEQUENCE [LARGE SCALE GENOMIC DNA]</scope>
    <source>
        <strain evidence="4">cv. Monte Gargano</strain>
    </source>
</reference>
<dbReference type="Proteomes" id="UP000029121">
    <property type="component" value="Unassembled WGS sequence"/>
</dbReference>
<organism evidence="3 4">
    <name type="scientific">Capsella rubella</name>
    <dbReference type="NCBI Taxonomy" id="81985"/>
    <lineage>
        <taxon>Eukaryota</taxon>
        <taxon>Viridiplantae</taxon>
        <taxon>Streptophyta</taxon>
        <taxon>Embryophyta</taxon>
        <taxon>Tracheophyta</taxon>
        <taxon>Spermatophyta</taxon>
        <taxon>Magnoliopsida</taxon>
        <taxon>eudicotyledons</taxon>
        <taxon>Gunneridae</taxon>
        <taxon>Pentapetalae</taxon>
        <taxon>rosids</taxon>
        <taxon>malvids</taxon>
        <taxon>Brassicales</taxon>
        <taxon>Brassicaceae</taxon>
        <taxon>Camelineae</taxon>
        <taxon>Capsella</taxon>
    </lineage>
</organism>
<dbReference type="SUPFAM" id="SSF81383">
    <property type="entry name" value="F-box domain"/>
    <property type="match status" value="1"/>
</dbReference>
<dbReference type="InterPro" id="IPR001810">
    <property type="entry name" value="F-box_dom"/>
</dbReference>
<evidence type="ECO:0000313" key="4">
    <source>
        <dbReference type="Proteomes" id="UP000029121"/>
    </source>
</evidence>
<dbReference type="AlphaFoldDB" id="R0G5Q1"/>
<evidence type="ECO:0008006" key="5">
    <source>
        <dbReference type="Google" id="ProtNLM"/>
    </source>
</evidence>
<name>R0G5Q1_9BRAS</name>
<evidence type="ECO:0000259" key="1">
    <source>
        <dbReference type="Pfam" id="PF00646"/>
    </source>
</evidence>